<dbReference type="EMBL" id="JABFTP020000165">
    <property type="protein sequence ID" value="KAL3285412.1"/>
    <property type="molecule type" value="Genomic_DNA"/>
</dbReference>
<proteinExistence type="predicted"/>
<feature type="region of interest" description="Disordered" evidence="1">
    <location>
        <begin position="447"/>
        <end position="534"/>
    </location>
</feature>
<feature type="non-terminal residue" evidence="2">
    <location>
        <position position="1"/>
    </location>
</feature>
<organism evidence="2 3">
    <name type="scientific">Cryptolaemus montrouzieri</name>
    <dbReference type="NCBI Taxonomy" id="559131"/>
    <lineage>
        <taxon>Eukaryota</taxon>
        <taxon>Metazoa</taxon>
        <taxon>Ecdysozoa</taxon>
        <taxon>Arthropoda</taxon>
        <taxon>Hexapoda</taxon>
        <taxon>Insecta</taxon>
        <taxon>Pterygota</taxon>
        <taxon>Neoptera</taxon>
        <taxon>Endopterygota</taxon>
        <taxon>Coleoptera</taxon>
        <taxon>Polyphaga</taxon>
        <taxon>Cucujiformia</taxon>
        <taxon>Coccinelloidea</taxon>
        <taxon>Coccinellidae</taxon>
        <taxon>Scymninae</taxon>
        <taxon>Scymnini</taxon>
        <taxon>Cryptolaemus</taxon>
    </lineage>
</organism>
<protein>
    <recommendedName>
        <fullName evidence="4">Exophilin 5</fullName>
    </recommendedName>
</protein>
<accession>A0ABD2P3A4</accession>
<name>A0ABD2P3A4_9CUCU</name>
<feature type="region of interest" description="Disordered" evidence="1">
    <location>
        <begin position="650"/>
        <end position="679"/>
    </location>
</feature>
<reference evidence="2 3" key="1">
    <citation type="journal article" date="2021" name="BMC Biol.">
        <title>Horizontally acquired antibacterial genes associated with adaptive radiation of ladybird beetles.</title>
        <authorList>
            <person name="Li H.S."/>
            <person name="Tang X.F."/>
            <person name="Huang Y.H."/>
            <person name="Xu Z.Y."/>
            <person name="Chen M.L."/>
            <person name="Du X.Y."/>
            <person name="Qiu B.Y."/>
            <person name="Chen P.T."/>
            <person name="Zhang W."/>
            <person name="Slipinski A."/>
            <person name="Escalona H.E."/>
            <person name="Waterhouse R.M."/>
            <person name="Zwick A."/>
            <person name="Pang H."/>
        </authorList>
    </citation>
    <scope>NUCLEOTIDE SEQUENCE [LARGE SCALE GENOMIC DNA]</scope>
    <source>
        <strain evidence="2">SYSU2018</strain>
    </source>
</reference>
<feature type="region of interest" description="Disordered" evidence="1">
    <location>
        <begin position="10"/>
        <end position="34"/>
    </location>
</feature>
<feature type="compositionally biased region" description="Basic residues" evidence="1">
    <location>
        <begin position="660"/>
        <end position="670"/>
    </location>
</feature>
<dbReference type="AlphaFoldDB" id="A0ABD2P3A4"/>
<feature type="compositionally biased region" description="Polar residues" evidence="1">
    <location>
        <begin position="164"/>
        <end position="174"/>
    </location>
</feature>
<evidence type="ECO:0000256" key="1">
    <source>
        <dbReference type="SAM" id="MobiDB-lite"/>
    </source>
</evidence>
<feature type="compositionally biased region" description="Polar residues" evidence="1">
    <location>
        <begin position="508"/>
        <end position="527"/>
    </location>
</feature>
<feature type="region of interest" description="Disordered" evidence="1">
    <location>
        <begin position="696"/>
        <end position="764"/>
    </location>
</feature>
<feature type="region of interest" description="Disordered" evidence="1">
    <location>
        <begin position="146"/>
        <end position="174"/>
    </location>
</feature>
<comment type="caution">
    <text evidence="2">The sequence shown here is derived from an EMBL/GenBank/DDBJ whole genome shotgun (WGS) entry which is preliminary data.</text>
</comment>
<evidence type="ECO:0008006" key="4">
    <source>
        <dbReference type="Google" id="ProtNLM"/>
    </source>
</evidence>
<gene>
    <name evidence="2" type="ORF">HHI36_019514</name>
</gene>
<feature type="compositionally biased region" description="Low complexity" evidence="1">
    <location>
        <begin position="449"/>
        <end position="462"/>
    </location>
</feature>
<sequence length="764" mass="85766">PISVIAPFNQGRSQNFTSSTKSLIPNKSTTTTPSGSYQAIYVKRNQSFSGFPKPHPSGIMPNRSLNFSENQNLNRFNQPLSAWNSLCRPYHSQNFLNRPPVPSIFYNLPPNFHFQSGNSTISGIPTQQIPNPFGYNFNQTIFHPNQNPFSFSSGRKNERKDSSRILSESSRNMFPTQRKTIDEKKILPVITPRKVNKESSVNKNIRHAEGNNNHSDSELQNADKFSSLELKKHKCYSPTFYSLRCKKHAKKRTLVYTLPKKVLSDGDLPNGQDSDNSDTESAKHYHIIPIPAPRCKKHRKTEIIYQNIAEVLRNDSLLDTSNESSVDLANGTISTTQAEVHLSSNKKPIISNFDDLNSKSSKSNTHSSIIISPEVKETTSSPTKSSTINQIDTRPKLIAVSPKKRGEIPLTSTIFKNSPTVRISPNLKPKNEIQKGALSIQIQARIKGSPNQNPSPNPSVQSIKSDSENTKSPCSTKTKDTSKNVNSCKLESENTKMPLLVRIKGSPNKVSPSPTSSRTKSANTSKNDVPKMPLLDTSESKWSPKFKQNNCQNAFYTLTAPHLKAPNMDLVSQYSATIPHPKHTKLIPRALFQEQQLPKSKSFSSKSKQKKHFQIPLQKCHSFKFQTAESYFQPIKNLHEENLMKNGYVSDYTESSRPSRSNKREKHKQKTNGPLVVMRPNDYQESLNFQENVHLQYPQPGLNSPLKPQTGKPNGLVYADLDMPNSNKKPSGGGTSKPKQQQKRKSKTEYATLQFNDIGQEIDV</sequence>
<evidence type="ECO:0000313" key="2">
    <source>
        <dbReference type="EMBL" id="KAL3285412.1"/>
    </source>
</evidence>
<dbReference type="Proteomes" id="UP001516400">
    <property type="component" value="Unassembled WGS sequence"/>
</dbReference>
<keyword evidence="3" id="KW-1185">Reference proteome</keyword>
<evidence type="ECO:0000313" key="3">
    <source>
        <dbReference type="Proteomes" id="UP001516400"/>
    </source>
</evidence>